<protein>
    <submittedName>
        <fullName evidence="7">ABC transporter permease</fullName>
    </submittedName>
</protein>
<dbReference type="PANTHER" id="PTHR47089:SF1">
    <property type="entry name" value="GUANOSINE ABC TRANSPORTER PERMEASE PROTEIN NUPP"/>
    <property type="match status" value="1"/>
</dbReference>
<evidence type="ECO:0000256" key="2">
    <source>
        <dbReference type="ARBA" id="ARBA00022475"/>
    </source>
</evidence>
<dbReference type="GO" id="GO:0022857">
    <property type="term" value="F:transmembrane transporter activity"/>
    <property type="evidence" value="ECO:0007669"/>
    <property type="project" value="InterPro"/>
</dbReference>
<evidence type="ECO:0000256" key="5">
    <source>
        <dbReference type="ARBA" id="ARBA00023136"/>
    </source>
</evidence>
<feature type="transmembrane region" description="Helical" evidence="6">
    <location>
        <begin position="319"/>
        <end position="337"/>
    </location>
</feature>
<feature type="transmembrane region" description="Helical" evidence="6">
    <location>
        <begin position="236"/>
        <end position="256"/>
    </location>
</feature>
<feature type="transmembrane region" description="Helical" evidence="6">
    <location>
        <begin position="102"/>
        <end position="121"/>
    </location>
</feature>
<feature type="transmembrane region" description="Helical" evidence="6">
    <location>
        <begin position="76"/>
        <end position="96"/>
    </location>
</feature>
<dbReference type="GO" id="GO:0005886">
    <property type="term" value="C:plasma membrane"/>
    <property type="evidence" value="ECO:0007669"/>
    <property type="project" value="UniProtKB-SubCell"/>
</dbReference>
<keyword evidence="2" id="KW-1003">Cell membrane</keyword>
<keyword evidence="4 6" id="KW-1133">Transmembrane helix</keyword>
<proteinExistence type="predicted"/>
<dbReference type="PANTHER" id="PTHR47089">
    <property type="entry name" value="ABC TRANSPORTER, PERMEASE PROTEIN"/>
    <property type="match status" value="1"/>
</dbReference>
<sequence>MNNRIVISLCAVVFGLLAGAVLMLATGHNAGSGYSYLFEGGLKNAERIGNTLATATPLILSGLSVAFAFRTGLFNIGVAGQLLVGGFCASVVGLGLDLPKVLLLPVMLIVGAAGGALWAVVPGLLKARFNVHEVVSSIMMNWVGFWTVYYGVQSLIKNPSSETESKQLPEAATLKAAWLTDLFHGSYINLGLLVAVVIVLVIAFIINKTTFGYELKAVGHNRDAAEYAGIAVNRSIVYSMAISGAIAGLGGVVMYAGNASNIQIGILPSQGFDGIAVSLLGANNPFGVLLSAIFFGLLYSGRGFMNAMTDIPPEIADSIIAIIIYFSATSILIERLLRRFKRRRANAKIAAVQEGKVKKSYVDNDR</sequence>
<dbReference type="Pfam" id="PF02653">
    <property type="entry name" value="BPD_transp_2"/>
    <property type="match status" value="1"/>
</dbReference>
<reference evidence="7 8" key="1">
    <citation type="submission" date="2019-04" db="EMBL/GenBank/DDBJ databases">
        <title>Cohnella sp. nov., isolated from soil.</title>
        <authorList>
            <person name="Kim W."/>
        </authorList>
    </citation>
    <scope>NUCLEOTIDE SEQUENCE [LARGE SCALE GENOMIC DNA]</scope>
    <source>
        <strain evidence="7 8">CAU 1483</strain>
    </source>
</reference>
<dbReference type="RefSeq" id="WP_136778308.1">
    <property type="nucleotide sequence ID" value="NZ_SUPK01000006.1"/>
</dbReference>
<evidence type="ECO:0000313" key="8">
    <source>
        <dbReference type="Proteomes" id="UP000309673"/>
    </source>
</evidence>
<evidence type="ECO:0000256" key="6">
    <source>
        <dbReference type="SAM" id="Phobius"/>
    </source>
</evidence>
<dbReference type="Proteomes" id="UP000309673">
    <property type="component" value="Unassembled WGS sequence"/>
</dbReference>
<evidence type="ECO:0000313" key="7">
    <source>
        <dbReference type="EMBL" id="TJY41389.1"/>
    </source>
</evidence>
<comment type="caution">
    <text evidence="7">The sequence shown here is derived from an EMBL/GenBank/DDBJ whole genome shotgun (WGS) entry which is preliminary data.</text>
</comment>
<gene>
    <name evidence="7" type="ORF">E5161_13325</name>
</gene>
<dbReference type="AlphaFoldDB" id="A0A4V5LS15"/>
<dbReference type="CDD" id="cd06580">
    <property type="entry name" value="TM_PBP1_transp_TpRbsC_like"/>
    <property type="match status" value="1"/>
</dbReference>
<dbReference type="InterPro" id="IPR001851">
    <property type="entry name" value="ABC_transp_permease"/>
</dbReference>
<keyword evidence="5 6" id="KW-0472">Membrane</keyword>
<evidence type="ECO:0000256" key="1">
    <source>
        <dbReference type="ARBA" id="ARBA00004651"/>
    </source>
</evidence>
<evidence type="ECO:0000256" key="4">
    <source>
        <dbReference type="ARBA" id="ARBA00022989"/>
    </source>
</evidence>
<feature type="transmembrane region" description="Helical" evidence="6">
    <location>
        <begin position="277"/>
        <end position="299"/>
    </location>
</feature>
<dbReference type="OrthoDB" id="45037at2"/>
<name>A0A4V5LS15_9BACL</name>
<organism evidence="7 8">
    <name type="scientific">Cohnella pontilimi</name>
    <dbReference type="NCBI Taxonomy" id="2564100"/>
    <lineage>
        <taxon>Bacteria</taxon>
        <taxon>Bacillati</taxon>
        <taxon>Bacillota</taxon>
        <taxon>Bacilli</taxon>
        <taxon>Bacillales</taxon>
        <taxon>Paenibacillaceae</taxon>
        <taxon>Cohnella</taxon>
    </lineage>
</organism>
<dbReference type="EMBL" id="SUPK01000006">
    <property type="protein sequence ID" value="TJY41389.1"/>
    <property type="molecule type" value="Genomic_DNA"/>
</dbReference>
<evidence type="ECO:0000256" key="3">
    <source>
        <dbReference type="ARBA" id="ARBA00022692"/>
    </source>
</evidence>
<comment type="subcellular location">
    <subcellularLocation>
        <location evidence="1">Cell membrane</location>
        <topology evidence="1">Multi-pass membrane protein</topology>
    </subcellularLocation>
</comment>
<feature type="transmembrane region" description="Helical" evidence="6">
    <location>
        <begin position="51"/>
        <end position="69"/>
    </location>
</feature>
<keyword evidence="3 6" id="KW-0812">Transmembrane</keyword>
<keyword evidence="8" id="KW-1185">Reference proteome</keyword>
<accession>A0A4V5LS15</accession>
<feature type="transmembrane region" description="Helical" evidence="6">
    <location>
        <begin position="187"/>
        <end position="206"/>
    </location>
</feature>